<sequence length="366" mass="40986">MLGTRPEAIKLAPLIRTMAQTAGFQPVVCATGQHKEMLAQALKFFQIKPQFNLKIMRRNQTLSGLTARLLSKLDKVINKSRPDCLMVQGDTTTALAGALAGYYHKIPVAHVEAGLRSGDKHAPYPEELNRILISRLADYHFAPTQAAAANLKKEGVTKNILVSGNTVLDALFWSLRKIKENPRTYEKYFAFLAKNKKIILVTGHRRESFGRQFENICLALRDLARRNKDAQIVYPVHLNPQVQKPVAKILKKIPNVHLLKPLAYPYLLWLLDKCYLALTDSGGLQEEAPSLGKPVLVLRKVTERLEGLKTGGAQLVGTDRKNIVRQVEKLLTNKKAYKKMASAGNPYGDGRAVFKILNALFYKKRV</sequence>
<feature type="domain" description="UDP-N-acetylglucosamine 2-epimerase" evidence="5">
    <location>
        <begin position="18"/>
        <end position="360"/>
    </location>
</feature>
<proteinExistence type="inferred from homology"/>
<dbReference type="SUPFAM" id="SSF53756">
    <property type="entry name" value="UDP-Glycosyltransferase/glycogen phosphorylase"/>
    <property type="match status" value="1"/>
</dbReference>
<evidence type="ECO:0000256" key="1">
    <source>
        <dbReference type="ARBA" id="ARBA00023235"/>
    </source>
</evidence>
<dbReference type="GO" id="GO:0008761">
    <property type="term" value="F:UDP-N-acetylglucosamine 2-epimerase activity"/>
    <property type="evidence" value="ECO:0007669"/>
    <property type="project" value="UniProtKB-EC"/>
</dbReference>
<dbReference type="Proteomes" id="UP000269352">
    <property type="component" value="Unassembled WGS sequence"/>
</dbReference>
<comment type="caution">
    <text evidence="6">The sequence shown here is derived from an EMBL/GenBank/DDBJ whole genome shotgun (WGS) entry which is preliminary data.</text>
</comment>
<evidence type="ECO:0000256" key="4">
    <source>
        <dbReference type="RuleBase" id="RU003513"/>
    </source>
</evidence>
<evidence type="ECO:0000256" key="2">
    <source>
        <dbReference type="ARBA" id="ARBA00038209"/>
    </source>
</evidence>
<dbReference type="Gene3D" id="3.40.50.2000">
    <property type="entry name" value="Glycogen Phosphorylase B"/>
    <property type="match status" value="2"/>
</dbReference>
<evidence type="ECO:0000313" key="6">
    <source>
        <dbReference type="EMBL" id="GBR73015.1"/>
    </source>
</evidence>
<dbReference type="InterPro" id="IPR029767">
    <property type="entry name" value="WecB-like"/>
</dbReference>
<dbReference type="AlphaFoldDB" id="A0A388T915"/>
<name>A0A388T915_TERA1</name>
<organism evidence="6 7">
    <name type="scientific">Termititenax aidoneus</name>
    <dbReference type="NCBI Taxonomy" id="2218524"/>
    <lineage>
        <taxon>Bacteria</taxon>
        <taxon>Bacillati</taxon>
        <taxon>Candidatus Margulisiibacteriota</taxon>
        <taxon>Candidatus Termititenacia</taxon>
        <taxon>Candidatus Termititenacales</taxon>
        <taxon>Candidatus Termititenacaceae</taxon>
        <taxon>Candidatus Termititenax</taxon>
    </lineage>
</organism>
<evidence type="ECO:0000259" key="5">
    <source>
        <dbReference type="Pfam" id="PF02350"/>
    </source>
</evidence>
<protein>
    <recommendedName>
        <fullName evidence="3">UDP-N-acetylglucosamine 2-epimerase (non-hydrolyzing)</fullName>
        <ecNumber evidence="3">5.1.3.14</ecNumber>
    </recommendedName>
</protein>
<dbReference type="PANTHER" id="PTHR43174">
    <property type="entry name" value="UDP-N-ACETYLGLUCOSAMINE 2-EPIMERASE"/>
    <property type="match status" value="1"/>
</dbReference>
<dbReference type="PANTHER" id="PTHR43174:SF2">
    <property type="entry name" value="UDP-N-ACETYLGLUCOSAMINE 2-EPIMERASE"/>
    <property type="match status" value="1"/>
</dbReference>
<keyword evidence="1 4" id="KW-0413">Isomerase</keyword>
<dbReference type="EMBL" id="BGZN01000005">
    <property type="protein sequence ID" value="GBR73015.1"/>
    <property type="molecule type" value="Genomic_DNA"/>
</dbReference>
<dbReference type="CDD" id="cd03786">
    <property type="entry name" value="GTB_UDP-GlcNAc_2-Epimerase"/>
    <property type="match status" value="1"/>
</dbReference>
<dbReference type="NCBIfam" id="TIGR00236">
    <property type="entry name" value="wecB"/>
    <property type="match status" value="1"/>
</dbReference>
<dbReference type="EC" id="5.1.3.14" evidence="3"/>
<dbReference type="Pfam" id="PF02350">
    <property type="entry name" value="Epimerase_2"/>
    <property type="match status" value="1"/>
</dbReference>
<dbReference type="InterPro" id="IPR003331">
    <property type="entry name" value="UDP_GlcNAc_Epimerase_2_dom"/>
</dbReference>
<comment type="similarity">
    <text evidence="2 4">Belongs to the UDP-N-acetylglucosamine 2-epimerase family.</text>
</comment>
<accession>A0A388T915</accession>
<keyword evidence="7" id="KW-1185">Reference proteome</keyword>
<evidence type="ECO:0000256" key="3">
    <source>
        <dbReference type="ARBA" id="ARBA00038858"/>
    </source>
</evidence>
<reference evidence="6 7" key="1">
    <citation type="journal article" date="2019" name="ISME J.">
        <title>Genome analyses of uncultured TG2/ZB3 bacteria in 'Margulisbacteria' specifically attached to ectosymbiotic spirochetes of protists in the termite gut.</title>
        <authorList>
            <person name="Utami Y.D."/>
            <person name="Kuwahara H."/>
            <person name="Igai K."/>
            <person name="Murakami T."/>
            <person name="Sugaya K."/>
            <person name="Morikawa T."/>
            <person name="Nagura Y."/>
            <person name="Yuki M."/>
            <person name="Deevong P."/>
            <person name="Inoue T."/>
            <person name="Kihara K."/>
            <person name="Lo N."/>
            <person name="Yamada A."/>
            <person name="Ohkuma M."/>
            <person name="Hongoh Y."/>
        </authorList>
    </citation>
    <scope>NUCLEOTIDE SEQUENCE [LARGE SCALE GENOMIC DNA]</scope>
    <source>
        <strain evidence="6">NkOx7-01</strain>
    </source>
</reference>
<gene>
    <name evidence="6" type="primary">wecB</name>
    <name evidence="6" type="ORF">NO1_0469</name>
</gene>
<evidence type="ECO:0000313" key="7">
    <source>
        <dbReference type="Proteomes" id="UP000269352"/>
    </source>
</evidence>